<keyword evidence="2 3" id="KW-0663">Pyridoxal phosphate</keyword>
<dbReference type="Gramene" id="OE9A018135T1">
    <property type="protein sequence ID" value="OE9A018135C1"/>
    <property type="gene ID" value="OE9A018135"/>
</dbReference>
<dbReference type="InterPro" id="IPR044639">
    <property type="entry name" value="CGS1/2"/>
</dbReference>
<dbReference type="GO" id="GO:0009086">
    <property type="term" value="P:methionine biosynthetic process"/>
    <property type="evidence" value="ECO:0007669"/>
    <property type="project" value="InterPro"/>
</dbReference>
<dbReference type="InterPro" id="IPR015421">
    <property type="entry name" value="PyrdxlP-dep_Trfase_major"/>
</dbReference>
<dbReference type="GO" id="GO:0003962">
    <property type="term" value="F:cystathionine gamma-synthase activity"/>
    <property type="evidence" value="ECO:0007669"/>
    <property type="project" value="InterPro"/>
</dbReference>
<dbReference type="Proteomes" id="UP000594638">
    <property type="component" value="Unassembled WGS sequence"/>
</dbReference>
<dbReference type="GO" id="GO:0019346">
    <property type="term" value="P:transsulfuration"/>
    <property type="evidence" value="ECO:0007669"/>
    <property type="project" value="InterPro"/>
</dbReference>
<dbReference type="OrthoDB" id="3512640at2759"/>
<dbReference type="PANTHER" id="PTHR43379">
    <property type="entry name" value="CYSTATHIONINE GAMMA-SYNTHASE"/>
    <property type="match status" value="1"/>
</dbReference>
<evidence type="ECO:0000256" key="3">
    <source>
        <dbReference type="RuleBase" id="RU362118"/>
    </source>
</evidence>
<comment type="similarity">
    <text evidence="3">Belongs to the trans-sulfuration enzymes family.</text>
</comment>
<evidence type="ECO:0000256" key="1">
    <source>
        <dbReference type="ARBA" id="ARBA00001933"/>
    </source>
</evidence>
<evidence type="ECO:0000313" key="5">
    <source>
        <dbReference type="Proteomes" id="UP000594638"/>
    </source>
</evidence>
<reference evidence="4 5" key="1">
    <citation type="submission" date="2019-12" db="EMBL/GenBank/DDBJ databases">
        <authorList>
            <person name="Alioto T."/>
            <person name="Alioto T."/>
            <person name="Gomez Garrido J."/>
        </authorList>
    </citation>
    <scope>NUCLEOTIDE SEQUENCE [LARGE SCALE GENOMIC DNA]</scope>
</reference>
<dbReference type="EMBL" id="CACTIH010007702">
    <property type="protein sequence ID" value="CAA3017427.1"/>
    <property type="molecule type" value="Genomic_DNA"/>
</dbReference>
<gene>
    <name evidence="4" type="ORF">OLEA9_A018135</name>
</gene>
<evidence type="ECO:0000256" key="2">
    <source>
        <dbReference type="ARBA" id="ARBA00022898"/>
    </source>
</evidence>
<dbReference type="AlphaFoldDB" id="A0A8S0UCH8"/>
<accession>A0A8S0UCH8</accession>
<comment type="cofactor">
    <cofactor evidence="1 3">
        <name>pyridoxal 5'-phosphate</name>
        <dbReference type="ChEBI" id="CHEBI:597326"/>
    </cofactor>
</comment>
<dbReference type="Pfam" id="PF01053">
    <property type="entry name" value="Cys_Met_Meta_PP"/>
    <property type="match status" value="1"/>
</dbReference>
<comment type="caution">
    <text evidence="4">The sequence shown here is derived from an EMBL/GenBank/DDBJ whole genome shotgun (WGS) entry which is preliminary data.</text>
</comment>
<dbReference type="GO" id="GO:0009507">
    <property type="term" value="C:chloroplast"/>
    <property type="evidence" value="ECO:0007669"/>
    <property type="project" value="TreeGrafter"/>
</dbReference>
<sequence>MREKRRASFEYGHYGNYTTVVAEEKISALEGAESTILMASGMCVSTVLLIESYTLLCRSLSVHRWDISNASQPEGLNS</sequence>
<proteinExistence type="inferred from homology"/>
<dbReference type="Gene3D" id="3.40.640.10">
    <property type="entry name" value="Type I PLP-dependent aspartate aminotransferase-like (Major domain)"/>
    <property type="match status" value="1"/>
</dbReference>
<dbReference type="PANTHER" id="PTHR43379:SF1">
    <property type="entry name" value="CYSTATHIONINE GAMMA-SYNTHASE 1, CHLOROPLASTIC-RELATED"/>
    <property type="match status" value="1"/>
</dbReference>
<organism evidence="4 5">
    <name type="scientific">Olea europaea subsp. europaea</name>
    <dbReference type="NCBI Taxonomy" id="158383"/>
    <lineage>
        <taxon>Eukaryota</taxon>
        <taxon>Viridiplantae</taxon>
        <taxon>Streptophyta</taxon>
        <taxon>Embryophyta</taxon>
        <taxon>Tracheophyta</taxon>
        <taxon>Spermatophyta</taxon>
        <taxon>Magnoliopsida</taxon>
        <taxon>eudicotyledons</taxon>
        <taxon>Gunneridae</taxon>
        <taxon>Pentapetalae</taxon>
        <taxon>asterids</taxon>
        <taxon>lamiids</taxon>
        <taxon>Lamiales</taxon>
        <taxon>Oleaceae</taxon>
        <taxon>Oleeae</taxon>
        <taxon>Olea</taxon>
    </lineage>
</organism>
<name>A0A8S0UCH8_OLEEU</name>
<protein>
    <submittedName>
        <fullName evidence="4">Cystathionine gamma-synthase 1, chloroplastic</fullName>
    </submittedName>
</protein>
<keyword evidence="5" id="KW-1185">Reference proteome</keyword>
<evidence type="ECO:0000313" key="4">
    <source>
        <dbReference type="EMBL" id="CAA3017427.1"/>
    </source>
</evidence>
<dbReference type="InterPro" id="IPR000277">
    <property type="entry name" value="Cys/Met-Metab_PyrdxlP-dep_enz"/>
</dbReference>
<dbReference type="GO" id="GO:0030170">
    <property type="term" value="F:pyridoxal phosphate binding"/>
    <property type="evidence" value="ECO:0007669"/>
    <property type="project" value="InterPro"/>
</dbReference>